<dbReference type="Proteomes" id="UP000284962">
    <property type="component" value="Unassembled WGS sequence"/>
</dbReference>
<evidence type="ECO:0000313" key="3">
    <source>
        <dbReference type="EMBL" id="RGZ96439.1"/>
    </source>
</evidence>
<accession>A0A413QCR6</accession>
<dbReference type="Pfam" id="PF13439">
    <property type="entry name" value="Glyco_transf_4"/>
    <property type="match status" value="1"/>
</dbReference>
<organism evidence="3 4">
    <name type="scientific">Dorea formicigenerans</name>
    <dbReference type="NCBI Taxonomy" id="39486"/>
    <lineage>
        <taxon>Bacteria</taxon>
        <taxon>Bacillati</taxon>
        <taxon>Bacillota</taxon>
        <taxon>Clostridia</taxon>
        <taxon>Lachnospirales</taxon>
        <taxon>Lachnospiraceae</taxon>
        <taxon>Dorea</taxon>
    </lineage>
</organism>
<dbReference type="Pfam" id="PF00534">
    <property type="entry name" value="Glycos_transf_1"/>
    <property type="match status" value="1"/>
</dbReference>
<dbReference type="Gene3D" id="3.40.50.2000">
    <property type="entry name" value="Glycogen Phosphorylase B"/>
    <property type="match status" value="2"/>
</dbReference>
<dbReference type="PANTHER" id="PTHR12526">
    <property type="entry name" value="GLYCOSYLTRANSFERASE"/>
    <property type="match status" value="1"/>
</dbReference>
<gene>
    <name evidence="3" type="ORF">DW957_15460</name>
</gene>
<dbReference type="PANTHER" id="PTHR12526:SF630">
    <property type="entry name" value="GLYCOSYLTRANSFERASE"/>
    <property type="match status" value="1"/>
</dbReference>
<name>A0A413QCR6_9FIRM</name>
<proteinExistence type="predicted"/>
<feature type="domain" description="Glycosyltransferase subfamily 4-like N-terminal" evidence="2">
    <location>
        <begin position="21"/>
        <end position="171"/>
    </location>
</feature>
<dbReference type="EMBL" id="QSEW01000033">
    <property type="protein sequence ID" value="RGZ96439.1"/>
    <property type="molecule type" value="Genomic_DNA"/>
</dbReference>
<sequence>MDRRFEKREKILFAINTLNNGGAEKVLLTLLRYLDPKKYEIHLLVVFGEGIYFEQIPQYVRVTHIFPCKSKEATKEIREHAAKLYEQYVKESYDVMVAFLEGPSTKILSCCNDPMCRKYAWMHTNLKKRHRTAVFYKSFEEEKYAYSQYDKIVFVSEAIRVAFGEMFGIELVQNAAVCYNPLEAKTIRRMAEAYEVAHDKFTICAVGRVIPEKGFLRLTSICEHMVEDGRDFTLNIVGDGKEYDRLKEMVESHHLEKWEHLIGFQENPYPYIKNADLFVCSSLNEGYNLAISEAVILGVPVISTDCSGIKENLGNGKWGYIVENRKETLYHAISRCFDEPGFLEELKKKSEAGSIQDTYEGRLKKIESIIEGVVN</sequence>
<dbReference type="InterPro" id="IPR001296">
    <property type="entry name" value="Glyco_trans_1"/>
</dbReference>
<keyword evidence="3" id="KW-0808">Transferase</keyword>
<evidence type="ECO:0000259" key="1">
    <source>
        <dbReference type="Pfam" id="PF00534"/>
    </source>
</evidence>
<protein>
    <submittedName>
        <fullName evidence="3">Glycosyltransferase</fullName>
    </submittedName>
</protein>
<feature type="domain" description="Glycosyl transferase family 1" evidence="1">
    <location>
        <begin position="192"/>
        <end position="350"/>
    </location>
</feature>
<dbReference type="CDD" id="cd03811">
    <property type="entry name" value="GT4_GT28_WabH-like"/>
    <property type="match status" value="1"/>
</dbReference>
<dbReference type="SUPFAM" id="SSF53756">
    <property type="entry name" value="UDP-Glycosyltransferase/glycogen phosphorylase"/>
    <property type="match status" value="1"/>
</dbReference>
<reference evidence="3 4" key="1">
    <citation type="submission" date="2018-08" db="EMBL/GenBank/DDBJ databases">
        <title>A genome reference for cultivated species of the human gut microbiota.</title>
        <authorList>
            <person name="Zou Y."/>
            <person name="Xue W."/>
            <person name="Luo G."/>
        </authorList>
    </citation>
    <scope>NUCLEOTIDE SEQUENCE [LARGE SCALE GENOMIC DNA]</scope>
    <source>
        <strain evidence="3 4">AM46-16</strain>
    </source>
</reference>
<dbReference type="InterPro" id="IPR028098">
    <property type="entry name" value="Glyco_trans_4-like_N"/>
</dbReference>
<evidence type="ECO:0000259" key="2">
    <source>
        <dbReference type="Pfam" id="PF13439"/>
    </source>
</evidence>
<dbReference type="AlphaFoldDB" id="A0A413QCR6"/>
<evidence type="ECO:0000313" key="4">
    <source>
        <dbReference type="Proteomes" id="UP000284962"/>
    </source>
</evidence>
<comment type="caution">
    <text evidence="3">The sequence shown here is derived from an EMBL/GenBank/DDBJ whole genome shotgun (WGS) entry which is preliminary data.</text>
</comment>
<dbReference type="GO" id="GO:0016757">
    <property type="term" value="F:glycosyltransferase activity"/>
    <property type="evidence" value="ECO:0007669"/>
    <property type="project" value="InterPro"/>
</dbReference>